<feature type="region of interest" description="Disordered" evidence="3">
    <location>
        <begin position="232"/>
        <end position="270"/>
    </location>
</feature>
<name>A0A7S3L3Z0_9STRA</name>
<evidence type="ECO:0000259" key="4">
    <source>
        <dbReference type="PROSITE" id="PS50014"/>
    </source>
</evidence>
<feature type="compositionally biased region" description="Low complexity" evidence="3">
    <location>
        <begin position="1"/>
        <end position="38"/>
    </location>
</feature>
<dbReference type="GO" id="GO:0005634">
    <property type="term" value="C:nucleus"/>
    <property type="evidence" value="ECO:0007669"/>
    <property type="project" value="TreeGrafter"/>
</dbReference>
<evidence type="ECO:0000256" key="2">
    <source>
        <dbReference type="PROSITE-ProRule" id="PRU00035"/>
    </source>
</evidence>
<feature type="compositionally biased region" description="Basic and acidic residues" evidence="3">
    <location>
        <begin position="1172"/>
        <end position="1252"/>
    </location>
</feature>
<organism evidence="6">
    <name type="scientific">Amphora coffeiformis</name>
    <dbReference type="NCBI Taxonomy" id="265554"/>
    <lineage>
        <taxon>Eukaryota</taxon>
        <taxon>Sar</taxon>
        <taxon>Stramenopiles</taxon>
        <taxon>Ochrophyta</taxon>
        <taxon>Bacillariophyta</taxon>
        <taxon>Bacillariophyceae</taxon>
        <taxon>Bacillariophycidae</taxon>
        <taxon>Thalassiophysales</taxon>
        <taxon>Catenulaceae</taxon>
        <taxon>Amphora</taxon>
    </lineage>
</organism>
<feature type="compositionally biased region" description="Low complexity" evidence="3">
    <location>
        <begin position="78"/>
        <end position="90"/>
    </location>
</feature>
<gene>
    <name evidence="6" type="ORF">ACOF00016_LOCUS6759</name>
</gene>
<protein>
    <recommendedName>
        <fullName evidence="7">Bromo domain-containing protein</fullName>
    </recommendedName>
</protein>
<dbReference type="PANTHER" id="PTHR22880:SF225">
    <property type="entry name" value="BROMODOMAIN-CONTAINING PROTEIN BET-1-RELATED"/>
    <property type="match status" value="1"/>
</dbReference>
<feature type="compositionally biased region" description="Pro residues" evidence="3">
    <location>
        <begin position="1036"/>
        <end position="1052"/>
    </location>
</feature>
<dbReference type="PROSITE" id="PS51525">
    <property type="entry name" value="NET"/>
    <property type="match status" value="1"/>
</dbReference>
<keyword evidence="1 2" id="KW-0103">Bromodomain</keyword>
<dbReference type="PROSITE" id="PS50014">
    <property type="entry name" value="BROMODOMAIN_2"/>
    <property type="match status" value="1"/>
</dbReference>
<accession>A0A7S3L3Z0</accession>
<feature type="region of interest" description="Disordered" evidence="3">
    <location>
        <begin position="411"/>
        <end position="433"/>
    </location>
</feature>
<dbReference type="GO" id="GO:0006338">
    <property type="term" value="P:chromatin remodeling"/>
    <property type="evidence" value="ECO:0007669"/>
    <property type="project" value="TreeGrafter"/>
</dbReference>
<feature type="compositionally biased region" description="Low complexity" evidence="3">
    <location>
        <begin position="233"/>
        <end position="256"/>
    </location>
</feature>
<dbReference type="PANTHER" id="PTHR22880">
    <property type="entry name" value="FALZ-RELATED BROMODOMAIN-CONTAINING PROTEINS"/>
    <property type="match status" value="1"/>
</dbReference>
<dbReference type="InterPro" id="IPR036427">
    <property type="entry name" value="Bromodomain-like_sf"/>
</dbReference>
<dbReference type="Gene3D" id="1.20.1270.220">
    <property type="match status" value="1"/>
</dbReference>
<feature type="compositionally biased region" description="Acidic residues" evidence="3">
    <location>
        <begin position="1126"/>
        <end position="1142"/>
    </location>
</feature>
<dbReference type="InterPro" id="IPR050935">
    <property type="entry name" value="Bromo_chromatin_reader"/>
</dbReference>
<dbReference type="SUPFAM" id="SSF47370">
    <property type="entry name" value="Bromodomain"/>
    <property type="match status" value="1"/>
</dbReference>
<feature type="compositionally biased region" description="Low complexity" evidence="3">
    <location>
        <begin position="1053"/>
        <end position="1063"/>
    </location>
</feature>
<dbReference type="EMBL" id="HBIM01007966">
    <property type="protein sequence ID" value="CAE0409073.1"/>
    <property type="molecule type" value="Transcribed_RNA"/>
</dbReference>
<sequence length="1294" mass="140850">MTTEASNNTNKATTNNPGNNKNNNNNNSDKPTTSTTAETDTDGDVKMKDASNSGNTNNAASTVSETINGSTEKKKDTAAATATAAASSANNPPPPVMRGTLSYNEESRKHIMRGMWNYENSTVFPSQRFELLRTLQPDEDLEQLPADGEFHGSFSLAYLHTTSKGKQKERSKVVQEQGVKIKFVPMPGNPRCFTMTGRGTNQFGVFHINGTAKPSDHEGDPVMHVEFRKRYEPSAPATTATSATGAAGTLSTKSTAEASGPLPAPSQTHETGVVCLRGKMAKQQSQDLGATEQVHRITGYWSSGLNFIVADPKNEKGMLSKFEYEHKSMMSSAAFPVSGKYSGWFEVMTEDGTRTRINESNVTLKFHKNNAGYFNVDGKGSNVYGKYSITGTMTKDNVITIFRHFQPRKIKAPKNVTPPPPPINSSQPAMRRASSAAIIANPQLKMEDAELPPEASDENKPLKPMEQPANATYSAVSRGVLRINEDGSHSCTGKWAVTREHFTSGQTSSFTVRLDSHYAKEALAADDSRQFPLDSAMYKGSFQLKKTAGRYQTIVDDQVVMRFRKNSAGSYNVYGKGVNAIGIFNLSGTLIMNGKTGGQVELYRTYPPALLKPAATPAADAVSSGAGGAAVDAATVAAASKSSVKPNFPPPPAKGLQRRESTRQIKLPSRLEDDDPSAQLNRIMDRCNQMIRTMREKDVASGGFFSSPVDPVALGIPTYLQIIKEPMDLGTIARRMELNEMESPEEFARLCRLVFENAMKFNVDPAHSVHQAARNLLIQFNQKFRDIERMIQNFRRTQGDDKKDPKKGKKKEPVKPKTIREIRYEEAQAMATESAEAMANLVAAAPGNSASVSRTEFSMLLRMIQQMQNNMAQTHRLLASLSPDEVEAQPSLPDPMASSVSMSAFVPAVAAAAPRPAPATERKKPQKRKAEVIEEPAVLPDVPLTREEQELLTETINDLPAEHLGGVIQIIREAAPVGADEDEIDLDIDQLSYSTQRKLLHHVSKFVKKPKKPAKKAKTSATEKKGKGGSRRSTPVPTPAPAPPRPPAPAPASQPASKQPSTSDLFGLDEKDSDSDSSDGEDNKTPAPAPAAAATKGGTTKAQSAKPSQPAGGKEFKLGNPLDALAGDDDGDDDSDDDEDGEIGFNTSSWTLPKTEDSSKSKATALDSDDWAAARKSAEERKAFEEQRKAREEKMKAEAEEQKKQRLLDAAQRGEEIRAQRQEEEAREAALREQKKKEDEEARQAARDELRKSVGAVEQTVDLDAQRKMMEEYEQSFLDKDLGGSSPAGSDFGF</sequence>
<dbReference type="PRINTS" id="PR00503">
    <property type="entry name" value="BROMODOMAIN"/>
</dbReference>
<feature type="compositionally biased region" description="Low complexity" evidence="3">
    <location>
        <begin position="1090"/>
        <end position="1102"/>
    </location>
</feature>
<dbReference type="Pfam" id="PF17035">
    <property type="entry name" value="BET"/>
    <property type="match status" value="1"/>
</dbReference>
<reference evidence="6" key="1">
    <citation type="submission" date="2021-01" db="EMBL/GenBank/DDBJ databases">
        <authorList>
            <person name="Corre E."/>
            <person name="Pelletier E."/>
            <person name="Niang G."/>
            <person name="Scheremetjew M."/>
            <person name="Finn R."/>
            <person name="Kale V."/>
            <person name="Holt S."/>
            <person name="Cochrane G."/>
            <person name="Meng A."/>
            <person name="Brown T."/>
            <person name="Cohen L."/>
        </authorList>
    </citation>
    <scope>NUCLEOTIDE SEQUENCE</scope>
    <source>
        <strain evidence="6">CCMP127</strain>
    </source>
</reference>
<feature type="compositionally biased region" description="Acidic residues" evidence="3">
    <location>
        <begin position="1071"/>
        <end position="1080"/>
    </location>
</feature>
<dbReference type="InterPro" id="IPR027353">
    <property type="entry name" value="NET_dom"/>
</dbReference>
<dbReference type="SMART" id="SM00297">
    <property type="entry name" value="BROMO"/>
    <property type="match status" value="1"/>
</dbReference>
<dbReference type="Gene3D" id="1.20.920.10">
    <property type="entry name" value="Bromodomain-like"/>
    <property type="match status" value="1"/>
</dbReference>
<dbReference type="InterPro" id="IPR038336">
    <property type="entry name" value="NET_sf"/>
</dbReference>
<proteinExistence type="predicted"/>
<feature type="compositionally biased region" description="Low complexity" evidence="3">
    <location>
        <begin position="50"/>
        <end position="64"/>
    </location>
</feature>
<evidence type="ECO:0000259" key="5">
    <source>
        <dbReference type="PROSITE" id="PS51525"/>
    </source>
</evidence>
<dbReference type="GO" id="GO:0006355">
    <property type="term" value="P:regulation of DNA-templated transcription"/>
    <property type="evidence" value="ECO:0007669"/>
    <property type="project" value="TreeGrafter"/>
</dbReference>
<evidence type="ECO:0000313" key="6">
    <source>
        <dbReference type="EMBL" id="CAE0409073.1"/>
    </source>
</evidence>
<feature type="region of interest" description="Disordered" evidence="3">
    <location>
        <begin position="1"/>
        <end position="96"/>
    </location>
</feature>
<evidence type="ECO:0008006" key="7">
    <source>
        <dbReference type="Google" id="ProtNLM"/>
    </source>
</evidence>
<dbReference type="GO" id="GO:0000785">
    <property type="term" value="C:chromatin"/>
    <property type="evidence" value="ECO:0007669"/>
    <property type="project" value="TreeGrafter"/>
</dbReference>
<feature type="domain" description="NET" evidence="5">
    <location>
        <begin position="934"/>
        <end position="1014"/>
    </location>
</feature>
<feature type="region of interest" description="Disordered" evidence="3">
    <location>
        <begin position="794"/>
        <end position="817"/>
    </location>
</feature>
<feature type="domain" description="Bromo" evidence="4">
    <location>
        <begin position="697"/>
        <end position="769"/>
    </location>
</feature>
<dbReference type="Pfam" id="PF00439">
    <property type="entry name" value="Bromodomain"/>
    <property type="match status" value="1"/>
</dbReference>
<feature type="compositionally biased region" description="Basic residues" evidence="3">
    <location>
        <begin position="1003"/>
        <end position="1018"/>
    </location>
</feature>
<evidence type="ECO:0000256" key="1">
    <source>
        <dbReference type="ARBA" id="ARBA00023117"/>
    </source>
</evidence>
<feature type="region of interest" description="Disordered" evidence="3">
    <location>
        <begin position="640"/>
        <end position="676"/>
    </location>
</feature>
<evidence type="ECO:0000256" key="3">
    <source>
        <dbReference type="SAM" id="MobiDB-lite"/>
    </source>
</evidence>
<feature type="region of interest" description="Disordered" evidence="3">
    <location>
        <begin position="447"/>
        <end position="466"/>
    </location>
</feature>
<dbReference type="InterPro" id="IPR001487">
    <property type="entry name" value="Bromodomain"/>
</dbReference>
<feature type="region of interest" description="Disordered" evidence="3">
    <location>
        <begin position="1003"/>
        <end position="1267"/>
    </location>
</feature>